<protein>
    <submittedName>
        <fullName evidence="1">Uncharacterized protein</fullName>
    </submittedName>
</protein>
<sequence length="77" mass="8317">MVVDTFNSPPGGHVSVLPDVFPRLPPCESPPVVPDLMPLAAVEERERGLVVYGLVRTKRSMLNTMQATMTASGVKIL</sequence>
<evidence type="ECO:0000313" key="2">
    <source>
        <dbReference type="Proteomes" id="UP001356427"/>
    </source>
</evidence>
<comment type="caution">
    <text evidence="1">The sequence shown here is derived from an EMBL/GenBank/DDBJ whole genome shotgun (WGS) entry which is preliminary data.</text>
</comment>
<keyword evidence="2" id="KW-1185">Reference proteome</keyword>
<accession>A0AAN8R0Y9</accession>
<dbReference type="EMBL" id="JAGTTL010000019">
    <property type="protein sequence ID" value="KAK6308587.1"/>
    <property type="molecule type" value="Genomic_DNA"/>
</dbReference>
<proteinExistence type="predicted"/>
<evidence type="ECO:0000313" key="1">
    <source>
        <dbReference type="EMBL" id="KAK6308587.1"/>
    </source>
</evidence>
<organism evidence="1 2">
    <name type="scientific">Coregonus suidteri</name>
    <dbReference type="NCBI Taxonomy" id="861788"/>
    <lineage>
        <taxon>Eukaryota</taxon>
        <taxon>Metazoa</taxon>
        <taxon>Chordata</taxon>
        <taxon>Craniata</taxon>
        <taxon>Vertebrata</taxon>
        <taxon>Euteleostomi</taxon>
        <taxon>Actinopterygii</taxon>
        <taxon>Neopterygii</taxon>
        <taxon>Teleostei</taxon>
        <taxon>Protacanthopterygii</taxon>
        <taxon>Salmoniformes</taxon>
        <taxon>Salmonidae</taxon>
        <taxon>Coregoninae</taxon>
        <taxon>Coregonus</taxon>
    </lineage>
</organism>
<gene>
    <name evidence="1" type="ORF">J4Q44_G00218580</name>
</gene>
<dbReference type="Proteomes" id="UP001356427">
    <property type="component" value="Unassembled WGS sequence"/>
</dbReference>
<name>A0AAN8R0Y9_9TELE</name>
<dbReference type="AlphaFoldDB" id="A0AAN8R0Y9"/>
<reference evidence="1 2" key="1">
    <citation type="submission" date="2021-04" db="EMBL/GenBank/DDBJ databases">
        <authorList>
            <person name="De Guttry C."/>
            <person name="Zahm M."/>
            <person name="Klopp C."/>
            <person name="Cabau C."/>
            <person name="Louis A."/>
            <person name="Berthelot C."/>
            <person name="Parey E."/>
            <person name="Roest Crollius H."/>
            <person name="Montfort J."/>
            <person name="Robinson-Rechavi M."/>
            <person name="Bucao C."/>
            <person name="Bouchez O."/>
            <person name="Gislard M."/>
            <person name="Lluch J."/>
            <person name="Milhes M."/>
            <person name="Lampietro C."/>
            <person name="Lopez Roques C."/>
            <person name="Donnadieu C."/>
            <person name="Braasch I."/>
            <person name="Desvignes T."/>
            <person name="Postlethwait J."/>
            <person name="Bobe J."/>
            <person name="Wedekind C."/>
            <person name="Guiguen Y."/>
        </authorList>
    </citation>
    <scope>NUCLEOTIDE SEQUENCE [LARGE SCALE GENOMIC DNA]</scope>
    <source>
        <strain evidence="1">Cs_M1</strain>
        <tissue evidence="1">Blood</tissue>
    </source>
</reference>